<gene>
    <name evidence="1" type="ORF">HUO12_10715</name>
</gene>
<dbReference type="Proteomes" id="UP000546031">
    <property type="component" value="Unassembled WGS sequence"/>
</dbReference>
<evidence type="ECO:0000313" key="2">
    <source>
        <dbReference type="Proteomes" id="UP000546031"/>
    </source>
</evidence>
<sequence>MSVALGGALLSGIGAGASAALARSSASIAGQTKLLSRTVERDLKDGQRLVVARSWSISFEPSGEGTAIFGSQRSVAVDAPPRVAAIAQIERARSTDSMFPILLCSHGLIRAAGVSHTPADMEQVVASARAILTKEGQTTGNEAVIRTTLFQISRAPARLIETLPVDLFFPREPLIEVRRPLALETGQSGEFVMRYETSVDPASGLLVRAERVITTILGADRRASRELWTLT</sequence>
<organism evidence="1 2">
    <name type="scientific">Altererythrobacter lutimaris</name>
    <dbReference type="NCBI Taxonomy" id="2743979"/>
    <lineage>
        <taxon>Bacteria</taxon>
        <taxon>Pseudomonadati</taxon>
        <taxon>Pseudomonadota</taxon>
        <taxon>Alphaproteobacteria</taxon>
        <taxon>Sphingomonadales</taxon>
        <taxon>Erythrobacteraceae</taxon>
        <taxon>Altererythrobacter</taxon>
    </lineage>
</organism>
<name>A0A850HE15_9SPHN</name>
<protein>
    <submittedName>
        <fullName evidence="1">Uncharacterized protein</fullName>
    </submittedName>
</protein>
<dbReference type="RefSeq" id="WP_176273599.1">
    <property type="nucleotide sequence ID" value="NZ_JABWTA010000001.1"/>
</dbReference>
<proteinExistence type="predicted"/>
<accession>A0A850HE15</accession>
<keyword evidence="2" id="KW-1185">Reference proteome</keyword>
<reference evidence="1 2" key="1">
    <citation type="submission" date="2020-06" db="EMBL/GenBank/DDBJ databases">
        <title>Altererythrobacter lutimaris sp. nov., a marine bacterium isolated from a tidal flat.</title>
        <authorList>
            <person name="Kim D."/>
            <person name="Yoo Y."/>
            <person name="Kim J.-J."/>
        </authorList>
    </citation>
    <scope>NUCLEOTIDE SEQUENCE [LARGE SCALE GENOMIC DNA]</scope>
    <source>
        <strain evidence="1 2">JGD-16</strain>
    </source>
</reference>
<comment type="caution">
    <text evidence="1">The sequence shown here is derived from an EMBL/GenBank/DDBJ whole genome shotgun (WGS) entry which is preliminary data.</text>
</comment>
<evidence type="ECO:0000313" key="1">
    <source>
        <dbReference type="EMBL" id="NVE95371.1"/>
    </source>
</evidence>
<dbReference type="AlphaFoldDB" id="A0A850HE15"/>
<dbReference type="EMBL" id="JABWTA010000001">
    <property type="protein sequence ID" value="NVE95371.1"/>
    <property type="molecule type" value="Genomic_DNA"/>
</dbReference>